<dbReference type="AlphaFoldDB" id="A0A1C3Y8D9"/>
<evidence type="ECO:0000256" key="1">
    <source>
        <dbReference type="SAM" id="MobiDB-lite"/>
    </source>
</evidence>
<feature type="compositionally biased region" description="Basic and acidic residues" evidence="1">
    <location>
        <begin position="122"/>
        <end position="133"/>
    </location>
</feature>
<dbReference type="EMBL" id="FMAJ01000012">
    <property type="protein sequence ID" value="SCB60731.1"/>
    <property type="molecule type" value="Genomic_DNA"/>
</dbReference>
<name>A0A1C3Y8D9_9HYPH</name>
<dbReference type="Proteomes" id="UP000198723">
    <property type="component" value="Unassembled WGS sequence"/>
</dbReference>
<sequence>MSSSSDKPHLTSSDLDMLQGVLEAAGYDARIRAADDQVCNAAAMLLIRKFQEGVTSPAMLLRALEYHFGKPRKQPKSVTPVCNRYAIQGLPASAAPQASSGRITRAQASAFHSSRGRYIHGKGTDEKQSRGPETEEGQAGGEGG</sequence>
<evidence type="ECO:0000313" key="2">
    <source>
        <dbReference type="EMBL" id="SCB60731.1"/>
    </source>
</evidence>
<dbReference type="STRING" id="1138170.GA0061105_112119"/>
<proteinExistence type="predicted"/>
<feature type="compositionally biased region" description="Polar residues" evidence="1">
    <location>
        <begin position="96"/>
        <end position="112"/>
    </location>
</feature>
<accession>A0A1C3Y8D9</accession>
<organism evidence="2 3">
    <name type="scientific">Rhizobium aethiopicum</name>
    <dbReference type="NCBI Taxonomy" id="1138170"/>
    <lineage>
        <taxon>Bacteria</taxon>
        <taxon>Pseudomonadati</taxon>
        <taxon>Pseudomonadota</taxon>
        <taxon>Alphaproteobacteria</taxon>
        <taxon>Hyphomicrobiales</taxon>
        <taxon>Rhizobiaceae</taxon>
        <taxon>Rhizobium/Agrobacterium group</taxon>
        <taxon>Rhizobium</taxon>
    </lineage>
</organism>
<dbReference type="RefSeq" id="WP_425348779.1">
    <property type="nucleotide sequence ID" value="NZ_FMAJ01000012.1"/>
</dbReference>
<protein>
    <submittedName>
        <fullName evidence="2">Uncharacterized protein</fullName>
    </submittedName>
</protein>
<gene>
    <name evidence="2" type="ORF">GA0061105_112119</name>
</gene>
<evidence type="ECO:0000313" key="3">
    <source>
        <dbReference type="Proteomes" id="UP000198723"/>
    </source>
</evidence>
<feature type="region of interest" description="Disordered" evidence="1">
    <location>
        <begin position="92"/>
        <end position="144"/>
    </location>
</feature>
<reference evidence="2 3" key="1">
    <citation type="submission" date="2016-08" db="EMBL/GenBank/DDBJ databases">
        <authorList>
            <person name="Seilhamer J.J."/>
        </authorList>
    </citation>
    <scope>NUCLEOTIDE SEQUENCE [LARGE SCALE GENOMIC DNA]</scope>
    <source>
        <strain evidence="2 3">HBR26</strain>
    </source>
</reference>